<reference evidence="2 3" key="1">
    <citation type="journal article" date="2019" name="Int. J. Syst. Evol. Microbiol.">
        <title>The Global Catalogue of Microorganisms (GCM) 10K type strain sequencing project: providing services to taxonomists for standard genome sequencing and annotation.</title>
        <authorList>
            <consortium name="The Broad Institute Genomics Platform"/>
            <consortium name="The Broad Institute Genome Sequencing Center for Infectious Disease"/>
            <person name="Wu L."/>
            <person name="Ma J."/>
        </authorList>
    </citation>
    <scope>NUCLEOTIDE SEQUENCE [LARGE SCALE GENOMIC DNA]</scope>
    <source>
        <strain evidence="2 3">JCM 15589</strain>
    </source>
</reference>
<feature type="transmembrane region" description="Helical" evidence="1">
    <location>
        <begin position="97"/>
        <end position="118"/>
    </location>
</feature>
<accession>A0ABN2JIJ2</accession>
<dbReference type="EMBL" id="BAAAPM010000003">
    <property type="protein sequence ID" value="GAA1726084.1"/>
    <property type="molecule type" value="Genomic_DNA"/>
</dbReference>
<comment type="caution">
    <text evidence="2">The sequence shown here is derived from an EMBL/GenBank/DDBJ whole genome shotgun (WGS) entry which is preliminary data.</text>
</comment>
<evidence type="ECO:0000256" key="1">
    <source>
        <dbReference type="SAM" id="Phobius"/>
    </source>
</evidence>
<dbReference type="PANTHER" id="PTHR34980:SF2">
    <property type="entry name" value="INNER MEMBRANE PROTEIN YHAH-RELATED"/>
    <property type="match status" value="1"/>
</dbReference>
<dbReference type="PANTHER" id="PTHR34980">
    <property type="entry name" value="INNER MEMBRANE PROTEIN-RELATED-RELATED"/>
    <property type="match status" value="1"/>
</dbReference>
<feature type="transmembrane region" description="Helical" evidence="1">
    <location>
        <begin position="61"/>
        <end position="85"/>
    </location>
</feature>
<keyword evidence="3" id="KW-1185">Reference proteome</keyword>
<evidence type="ECO:0000313" key="2">
    <source>
        <dbReference type="EMBL" id="GAA1726084.1"/>
    </source>
</evidence>
<dbReference type="Pfam" id="PF05656">
    <property type="entry name" value="DUF805"/>
    <property type="match status" value="1"/>
</dbReference>
<keyword evidence="1" id="KW-1133">Transmembrane helix</keyword>
<dbReference type="InterPro" id="IPR008523">
    <property type="entry name" value="DUF805"/>
</dbReference>
<sequence length="145" mass="15584">MSFPDSVKSVFSQYATFSGRARRSEFWFWYLFLVIVGGVVGTVVGIVAASSYDATTETFGAGLYVVSSLVSLVWLALVLPTLAVMVRRLHDQDKSGFFWFLSLIPLVGGIIMIVLYALPGTAGPNRFGPDPKVAQAPAASYAVPA</sequence>
<protein>
    <submittedName>
        <fullName evidence="2">DUF805 domain-containing protein</fullName>
    </submittedName>
</protein>
<feature type="transmembrane region" description="Helical" evidence="1">
    <location>
        <begin position="27"/>
        <end position="49"/>
    </location>
</feature>
<organism evidence="2 3">
    <name type="scientific">Isoptericola hypogeus</name>
    <dbReference type="NCBI Taxonomy" id="300179"/>
    <lineage>
        <taxon>Bacteria</taxon>
        <taxon>Bacillati</taxon>
        <taxon>Actinomycetota</taxon>
        <taxon>Actinomycetes</taxon>
        <taxon>Micrococcales</taxon>
        <taxon>Promicromonosporaceae</taxon>
        <taxon>Isoptericola</taxon>
    </lineage>
</organism>
<proteinExistence type="predicted"/>
<name>A0ABN2JIJ2_9MICO</name>
<gene>
    <name evidence="2" type="ORF">GCM10009809_22450</name>
</gene>
<dbReference type="Proteomes" id="UP001501138">
    <property type="component" value="Unassembled WGS sequence"/>
</dbReference>
<keyword evidence="1" id="KW-0472">Membrane</keyword>
<keyword evidence="1" id="KW-0812">Transmembrane</keyword>
<dbReference type="RefSeq" id="WP_344248460.1">
    <property type="nucleotide sequence ID" value="NZ_BAAAPM010000003.1"/>
</dbReference>
<evidence type="ECO:0000313" key="3">
    <source>
        <dbReference type="Proteomes" id="UP001501138"/>
    </source>
</evidence>